<dbReference type="PROSITE" id="PS51202">
    <property type="entry name" value="RCK_C"/>
    <property type="match status" value="1"/>
</dbReference>
<dbReference type="PATRIC" id="fig|292563.3.peg.2493"/>
<keyword evidence="2" id="KW-0812">Transmembrane</keyword>
<dbReference type="InterPro" id="IPR036721">
    <property type="entry name" value="RCK_C_sf"/>
</dbReference>
<keyword evidence="2" id="KW-0472">Membrane</keyword>
<dbReference type="GO" id="GO:0008324">
    <property type="term" value="F:monoatomic cation transmembrane transporter activity"/>
    <property type="evidence" value="ECO:0007669"/>
    <property type="project" value="InterPro"/>
</dbReference>
<protein>
    <submittedName>
        <fullName evidence="5">TrkA-N domain protein</fullName>
    </submittedName>
</protein>
<gene>
    <name evidence="5" type="ordered locus">Cyast_2386</name>
</gene>
<dbReference type="PANTHER" id="PTHR43833:SF9">
    <property type="entry name" value="POTASSIUM CHANNEL PROTEIN YUGO-RELATED"/>
    <property type="match status" value="1"/>
</dbReference>
<evidence type="ECO:0000256" key="1">
    <source>
        <dbReference type="ARBA" id="ARBA00004651"/>
    </source>
</evidence>
<dbReference type="KEGG" id="csn:Cyast_2386"/>
<dbReference type="Pfam" id="PF02254">
    <property type="entry name" value="TrkA_N"/>
    <property type="match status" value="1"/>
</dbReference>
<dbReference type="EMBL" id="CP003940">
    <property type="protein sequence ID" value="AFZ48332.1"/>
    <property type="molecule type" value="Genomic_DNA"/>
</dbReference>
<evidence type="ECO:0000259" key="3">
    <source>
        <dbReference type="PROSITE" id="PS51201"/>
    </source>
</evidence>
<dbReference type="InterPro" id="IPR050721">
    <property type="entry name" value="Trk_Ktr_HKT_K-transport"/>
</dbReference>
<dbReference type="AlphaFoldDB" id="K9YPE5"/>
<dbReference type="Pfam" id="PF07885">
    <property type="entry name" value="Ion_trans_2"/>
    <property type="match status" value="1"/>
</dbReference>
<dbReference type="HOGENOM" id="CLU_050982_0_1_3"/>
<organism evidence="5 6">
    <name type="scientific">Cyanobacterium stanieri (strain ATCC 29140 / PCC 7202)</name>
    <dbReference type="NCBI Taxonomy" id="292563"/>
    <lineage>
        <taxon>Bacteria</taxon>
        <taxon>Bacillati</taxon>
        <taxon>Cyanobacteriota</taxon>
        <taxon>Cyanophyceae</taxon>
        <taxon>Oscillatoriophycideae</taxon>
        <taxon>Chroococcales</taxon>
        <taxon>Geminocystaceae</taxon>
        <taxon>Cyanobacterium</taxon>
    </lineage>
</organism>
<accession>K9YPE5</accession>
<dbReference type="PANTHER" id="PTHR43833">
    <property type="entry name" value="POTASSIUM CHANNEL PROTEIN 2-RELATED-RELATED"/>
    <property type="match status" value="1"/>
</dbReference>
<evidence type="ECO:0000256" key="2">
    <source>
        <dbReference type="SAM" id="Phobius"/>
    </source>
</evidence>
<keyword evidence="2" id="KW-1133">Transmembrane helix</keyword>
<dbReference type="Gene3D" id="3.40.50.720">
    <property type="entry name" value="NAD(P)-binding Rossmann-like Domain"/>
    <property type="match status" value="1"/>
</dbReference>
<dbReference type="SUPFAM" id="SSF116726">
    <property type="entry name" value="TrkA C-terminal domain-like"/>
    <property type="match status" value="1"/>
</dbReference>
<dbReference type="InterPro" id="IPR006037">
    <property type="entry name" value="RCK_C"/>
</dbReference>
<dbReference type="BioCyc" id="CSTA292563:G1353-2389-MONOMER"/>
<dbReference type="GO" id="GO:0005886">
    <property type="term" value="C:plasma membrane"/>
    <property type="evidence" value="ECO:0007669"/>
    <property type="project" value="UniProtKB-SubCell"/>
</dbReference>
<dbReference type="Gene3D" id="1.10.287.70">
    <property type="match status" value="1"/>
</dbReference>
<dbReference type="SUPFAM" id="SSF81324">
    <property type="entry name" value="Voltage-gated potassium channels"/>
    <property type="match status" value="1"/>
</dbReference>
<dbReference type="InterPro" id="IPR013099">
    <property type="entry name" value="K_chnl_dom"/>
</dbReference>
<dbReference type="InterPro" id="IPR003148">
    <property type="entry name" value="RCK_N"/>
</dbReference>
<sequence length="356" mass="39435">MKNKRKPSAAEQRYYRIKGELIAGSVALGGIVLSGTLWYWLVEKWSLVDSAYMTIITLSTVGFGEIRDLDERSRIFTMVLILTGIAIFGYIINRFTEAISQGYFKERLRFKQKKNVIDKLTDHYILCGFGRMGFHVARELHIENTPFIIIENGDEELSKAEELGYLHLHGDATLDESLLEAKVDTALGIIAALSSDADNLYTVMSAKALNPRIRAIARANSEEAVKKLERAGADVVVSPYVTGGKRLAAAAIRPQIMDFVDGILSGGERSFYLEEFLLERECICLGQTLREAGLRMKSGALVVAIRTPHNGLIPGPNGESILEEGDSLICMGTAEQLRTLNSILSPNKKSPRQPRK</sequence>
<dbReference type="eggNOG" id="COG1226">
    <property type="taxonomic scope" value="Bacteria"/>
</dbReference>
<evidence type="ECO:0000259" key="4">
    <source>
        <dbReference type="PROSITE" id="PS51202"/>
    </source>
</evidence>
<dbReference type="GO" id="GO:0006813">
    <property type="term" value="P:potassium ion transport"/>
    <property type="evidence" value="ECO:0007669"/>
    <property type="project" value="InterPro"/>
</dbReference>
<feature type="transmembrane region" description="Helical" evidence="2">
    <location>
        <begin position="75"/>
        <end position="92"/>
    </location>
</feature>
<proteinExistence type="predicted"/>
<evidence type="ECO:0000313" key="5">
    <source>
        <dbReference type="EMBL" id="AFZ48332.1"/>
    </source>
</evidence>
<reference evidence="6" key="1">
    <citation type="journal article" date="2013" name="Proc. Natl. Acad. Sci. U.S.A.">
        <title>Improving the coverage of the cyanobacterial phylum using diversity-driven genome sequencing.</title>
        <authorList>
            <person name="Shih P.M."/>
            <person name="Wu D."/>
            <person name="Latifi A."/>
            <person name="Axen S.D."/>
            <person name="Fewer D.P."/>
            <person name="Talla E."/>
            <person name="Calteau A."/>
            <person name="Cai F."/>
            <person name="Tandeau de Marsac N."/>
            <person name="Rippka R."/>
            <person name="Herdman M."/>
            <person name="Sivonen K."/>
            <person name="Coursin T."/>
            <person name="Laurent T."/>
            <person name="Goodwin L."/>
            <person name="Nolan M."/>
            <person name="Davenport K.W."/>
            <person name="Han C.S."/>
            <person name="Rubin E.M."/>
            <person name="Eisen J.A."/>
            <person name="Woyke T."/>
            <person name="Gugger M."/>
            <person name="Kerfeld C.A."/>
        </authorList>
    </citation>
    <scope>NUCLEOTIDE SEQUENCE [LARGE SCALE GENOMIC DNA]</scope>
    <source>
        <strain evidence="6">ATCC 29140 / PCC 7202</strain>
    </source>
</reference>
<dbReference type="PROSITE" id="PS51201">
    <property type="entry name" value="RCK_N"/>
    <property type="match status" value="1"/>
</dbReference>
<feature type="domain" description="RCK C-terminal" evidence="4">
    <location>
        <begin position="261"/>
        <end position="346"/>
    </location>
</feature>
<dbReference type="SUPFAM" id="SSF51735">
    <property type="entry name" value="NAD(P)-binding Rossmann-fold domains"/>
    <property type="match status" value="1"/>
</dbReference>
<keyword evidence="6" id="KW-1185">Reference proteome</keyword>
<dbReference type="Pfam" id="PF02080">
    <property type="entry name" value="TrkA_C"/>
    <property type="match status" value="1"/>
</dbReference>
<name>K9YPE5_CYASC</name>
<dbReference type="STRING" id="292563.Cyast_2386"/>
<feature type="domain" description="RCK N-terminal" evidence="3">
    <location>
        <begin position="121"/>
        <end position="237"/>
    </location>
</feature>
<feature type="transmembrane region" description="Helical" evidence="2">
    <location>
        <begin position="21"/>
        <end position="41"/>
    </location>
</feature>
<dbReference type="InterPro" id="IPR036291">
    <property type="entry name" value="NAD(P)-bd_dom_sf"/>
</dbReference>
<dbReference type="Proteomes" id="UP000010483">
    <property type="component" value="Chromosome"/>
</dbReference>
<dbReference type="Gene3D" id="3.30.70.1450">
    <property type="entry name" value="Regulator of K+ conductance, C-terminal domain"/>
    <property type="match status" value="1"/>
</dbReference>
<comment type="subcellular location">
    <subcellularLocation>
        <location evidence="1">Cell membrane</location>
        <topology evidence="1">Multi-pass membrane protein</topology>
    </subcellularLocation>
</comment>
<evidence type="ECO:0000313" key="6">
    <source>
        <dbReference type="Proteomes" id="UP000010483"/>
    </source>
</evidence>